<sequence>MTDRVPGAPGRYTATITASDLQKLQAGEAFNITLTRNDAPITEGTPYSKAAVLPDALASVLCPDVTDPSPADAFSALLALLNAIGADGSSVIGIEHGGTGKATAAEARAALGAEPAFTKNTAFNKNFGTAAGTVCQGNDDRLSNARRASNISMSLSGTTLSITYT</sequence>
<gene>
    <name evidence="1" type="ORF">TQ39_02930</name>
</gene>
<dbReference type="RefSeq" id="WP_050004487.1">
    <property type="nucleotide sequence ID" value="NZ_JXXK01000002.1"/>
</dbReference>
<dbReference type="Proteomes" id="UP000032483">
    <property type="component" value="Unassembled WGS sequence"/>
</dbReference>
<organism evidence="1 2">
    <name type="scientific">Ruthenibacterium lactatiformans</name>
    <dbReference type="NCBI Taxonomy" id="1550024"/>
    <lineage>
        <taxon>Bacteria</taxon>
        <taxon>Bacillati</taxon>
        <taxon>Bacillota</taxon>
        <taxon>Clostridia</taxon>
        <taxon>Eubacteriales</taxon>
        <taxon>Oscillospiraceae</taxon>
        <taxon>Ruthenibacterium</taxon>
    </lineage>
</organism>
<proteinExistence type="predicted"/>
<dbReference type="AlphaFoldDB" id="A0A0D8J5S8"/>
<comment type="caution">
    <text evidence="1">The sequence shown here is derived from an EMBL/GenBank/DDBJ whole genome shotgun (WGS) entry which is preliminary data.</text>
</comment>
<dbReference type="PATRIC" id="fig|1550024.3.peg.656"/>
<keyword evidence="2" id="KW-1185">Reference proteome</keyword>
<accession>A0A0D8J5S8</accession>
<name>A0A0D8J5S8_9FIRM</name>
<evidence type="ECO:0000313" key="1">
    <source>
        <dbReference type="EMBL" id="KJF41173.1"/>
    </source>
</evidence>
<dbReference type="GeneID" id="42855590"/>
<dbReference type="EMBL" id="JXXK01000002">
    <property type="protein sequence ID" value="KJF41173.1"/>
    <property type="molecule type" value="Genomic_DNA"/>
</dbReference>
<protein>
    <submittedName>
        <fullName evidence="1">Uncharacterized protein</fullName>
    </submittedName>
</protein>
<evidence type="ECO:0000313" key="2">
    <source>
        <dbReference type="Proteomes" id="UP000032483"/>
    </source>
</evidence>
<reference evidence="1" key="1">
    <citation type="submission" date="2015-02" db="EMBL/GenBank/DDBJ databases">
        <title>A novel member of the family Ruminococcaceae isolated from human feces.</title>
        <authorList>
            <person name="Shkoporov A.N."/>
            <person name="Chaplin A.V."/>
            <person name="Motuzova O.V."/>
            <person name="Kafarskaia L.I."/>
            <person name="Khokhlova E.V."/>
            <person name="Efimov B.A."/>
        </authorList>
    </citation>
    <scope>NUCLEOTIDE SEQUENCE [LARGE SCALE GENOMIC DNA]</scope>
    <source>
        <strain evidence="1">585-1</strain>
    </source>
</reference>